<name>N1UI67_LEPIR</name>
<dbReference type="AlphaFoldDB" id="N1UI67"/>
<gene>
    <name evidence="1" type="ORF">LEP1GSC115_4267</name>
</gene>
<proteinExistence type="predicted"/>
<protein>
    <submittedName>
        <fullName evidence="1">Uncharacterized protein</fullName>
    </submittedName>
</protein>
<comment type="caution">
    <text evidence="1">The sequence shown here is derived from an EMBL/GenBank/DDBJ whole genome shotgun (WGS) entry which is preliminary data.</text>
</comment>
<dbReference type="BioCyc" id="LINT1085541:G11IQ-1114-MONOMER"/>
<organism evidence="1 2">
    <name type="scientific">Leptospira interrogans serovar Australis str. 200703203</name>
    <dbReference type="NCBI Taxonomy" id="1085541"/>
    <lineage>
        <taxon>Bacteria</taxon>
        <taxon>Pseudomonadati</taxon>
        <taxon>Spirochaetota</taxon>
        <taxon>Spirochaetia</taxon>
        <taxon>Leptospirales</taxon>
        <taxon>Leptospiraceae</taxon>
        <taxon>Leptospira</taxon>
    </lineage>
</organism>
<evidence type="ECO:0000313" key="2">
    <source>
        <dbReference type="Proteomes" id="UP000012220"/>
    </source>
</evidence>
<accession>N1UI67</accession>
<dbReference type="EMBL" id="AHNY02000249">
    <property type="protein sequence ID" value="EMY23364.1"/>
    <property type="molecule type" value="Genomic_DNA"/>
</dbReference>
<sequence length="39" mass="4752">MEKWKEKKELENQKIVETFSVSAWKILFEIWKSQAGRKP</sequence>
<evidence type="ECO:0000313" key="1">
    <source>
        <dbReference type="EMBL" id="EMY23364.1"/>
    </source>
</evidence>
<dbReference type="Proteomes" id="UP000012220">
    <property type="component" value="Unassembled WGS sequence"/>
</dbReference>
<reference evidence="1 2" key="1">
    <citation type="submission" date="2013-02" db="EMBL/GenBank/DDBJ databases">
        <authorList>
            <person name="Harkins D.M."/>
            <person name="Durkin A.S."/>
            <person name="Brinkac L.M."/>
            <person name="Haft D.H."/>
            <person name="Selengut J.D."/>
            <person name="Sanka R."/>
            <person name="DePew J."/>
            <person name="Purushe J."/>
            <person name="Picardeau M."/>
            <person name="Werts C."/>
            <person name="Goarant C."/>
            <person name="Vinetz J.M."/>
            <person name="Sutton G.G."/>
            <person name="Nierman W.C."/>
            <person name="Fouts D.E."/>
        </authorList>
    </citation>
    <scope>NUCLEOTIDE SEQUENCE [LARGE SCALE GENOMIC DNA]</scope>
    <source>
        <strain evidence="1 2">200703203</strain>
    </source>
</reference>